<comment type="caution">
    <text evidence="2">The sequence shown here is derived from an EMBL/GenBank/DDBJ whole genome shotgun (WGS) entry which is preliminary data.</text>
</comment>
<dbReference type="EMBL" id="MHOQ01000008">
    <property type="protein sequence ID" value="OGZ67293.1"/>
    <property type="molecule type" value="Genomic_DNA"/>
</dbReference>
<gene>
    <name evidence="2" type="ORF">A3D34_00815</name>
</gene>
<reference evidence="2 3" key="1">
    <citation type="journal article" date="2016" name="Nat. Commun.">
        <title>Thousands of microbial genomes shed light on interconnected biogeochemical processes in an aquifer system.</title>
        <authorList>
            <person name="Anantharaman K."/>
            <person name="Brown C.T."/>
            <person name="Hug L.A."/>
            <person name="Sharon I."/>
            <person name="Castelle C.J."/>
            <person name="Probst A.J."/>
            <person name="Thomas B.C."/>
            <person name="Singh A."/>
            <person name="Wilkins M.J."/>
            <person name="Karaoz U."/>
            <person name="Brodie E.L."/>
            <person name="Williams K.H."/>
            <person name="Hubbard S.S."/>
            <person name="Banfield J.F."/>
        </authorList>
    </citation>
    <scope>NUCLEOTIDE SEQUENCE [LARGE SCALE GENOMIC DNA]</scope>
</reference>
<dbReference type="Proteomes" id="UP000179183">
    <property type="component" value="Unassembled WGS sequence"/>
</dbReference>
<evidence type="ECO:0000256" key="1">
    <source>
        <dbReference type="SAM" id="Phobius"/>
    </source>
</evidence>
<organism evidence="2 3">
    <name type="scientific">Candidatus Staskawiczbacteria bacterium RIFCSPHIGHO2_02_FULL_33_16</name>
    <dbReference type="NCBI Taxonomy" id="1802204"/>
    <lineage>
        <taxon>Bacteria</taxon>
        <taxon>Candidatus Staskawicziibacteriota</taxon>
    </lineage>
</organism>
<accession>A0A1G2HXT2</accession>
<keyword evidence="1" id="KW-0472">Membrane</keyword>
<proteinExistence type="predicted"/>
<evidence type="ECO:0000313" key="3">
    <source>
        <dbReference type="Proteomes" id="UP000179183"/>
    </source>
</evidence>
<feature type="transmembrane region" description="Helical" evidence="1">
    <location>
        <begin position="68"/>
        <end position="87"/>
    </location>
</feature>
<feature type="transmembrane region" description="Helical" evidence="1">
    <location>
        <begin position="39"/>
        <end position="61"/>
    </location>
</feature>
<name>A0A1G2HXT2_9BACT</name>
<feature type="transmembrane region" description="Helical" evidence="1">
    <location>
        <begin position="99"/>
        <end position="124"/>
    </location>
</feature>
<keyword evidence="1" id="KW-0812">Transmembrane</keyword>
<keyword evidence="1" id="KW-1133">Transmembrane helix</keyword>
<dbReference type="AlphaFoldDB" id="A0A1G2HXT2"/>
<sequence>MRKIFLIFILSFLLNLIWENLHSYLYTSYMGQKITEAILLRASFVDAWIITMVAIPFFYIAFFKKRTWLIIIIGVLISIFIELYAMNTGRWLYNGYMPIIPLLNIGITPTIQLGLLGYLSYIIVSKITNRPTS</sequence>
<protein>
    <submittedName>
        <fullName evidence="2">Uncharacterized protein</fullName>
    </submittedName>
</protein>
<evidence type="ECO:0000313" key="2">
    <source>
        <dbReference type="EMBL" id="OGZ67293.1"/>
    </source>
</evidence>